<organism evidence="4 5">
    <name type="scientific">Pseudohalioglobus sediminis</name>
    <dbReference type="NCBI Taxonomy" id="2606449"/>
    <lineage>
        <taxon>Bacteria</taxon>
        <taxon>Pseudomonadati</taxon>
        <taxon>Pseudomonadota</taxon>
        <taxon>Gammaproteobacteria</taxon>
        <taxon>Cellvibrionales</taxon>
        <taxon>Halieaceae</taxon>
        <taxon>Pseudohalioglobus</taxon>
    </lineage>
</organism>
<dbReference type="EMBL" id="VTUX01000001">
    <property type="protein sequence ID" value="KAA1194297.1"/>
    <property type="molecule type" value="Genomic_DNA"/>
</dbReference>
<evidence type="ECO:0000256" key="1">
    <source>
        <dbReference type="ARBA" id="ARBA00008490"/>
    </source>
</evidence>
<evidence type="ECO:0000313" key="5">
    <source>
        <dbReference type="Proteomes" id="UP000323708"/>
    </source>
</evidence>
<feature type="signal peptide" evidence="3">
    <location>
        <begin position="1"/>
        <end position="21"/>
    </location>
</feature>
<comment type="similarity">
    <text evidence="1">Belongs to the UPF0319 family.</text>
</comment>
<dbReference type="Proteomes" id="UP000323708">
    <property type="component" value="Unassembled WGS sequence"/>
</dbReference>
<dbReference type="AlphaFoldDB" id="A0A5B0X757"/>
<evidence type="ECO:0000256" key="2">
    <source>
        <dbReference type="ARBA" id="ARBA00022729"/>
    </source>
</evidence>
<dbReference type="RefSeq" id="WP_149609766.1">
    <property type="nucleotide sequence ID" value="NZ_VTUX01000001.1"/>
</dbReference>
<name>A0A5B0X757_9GAMM</name>
<protein>
    <submittedName>
        <fullName evidence="4">DUF2057 domain-containing protein</fullName>
    </submittedName>
</protein>
<gene>
    <name evidence="4" type="ORF">F0M18_02345</name>
</gene>
<feature type="chain" id="PRO_5023093324" evidence="3">
    <location>
        <begin position="22"/>
        <end position="229"/>
    </location>
</feature>
<evidence type="ECO:0000313" key="4">
    <source>
        <dbReference type="EMBL" id="KAA1194297.1"/>
    </source>
</evidence>
<dbReference type="PANTHER" id="PTHR38108:SF1">
    <property type="entry name" value="UPF0319 PROTEIN YCCT"/>
    <property type="match status" value="1"/>
</dbReference>
<comment type="caution">
    <text evidence="4">The sequence shown here is derived from an EMBL/GenBank/DDBJ whole genome shotgun (WGS) entry which is preliminary data.</text>
</comment>
<accession>A0A5B0X757</accession>
<keyword evidence="2 3" id="KW-0732">Signal</keyword>
<reference evidence="4 5" key="1">
    <citation type="submission" date="2019-09" db="EMBL/GenBank/DDBJ databases">
        <authorList>
            <person name="Chen X.-Y."/>
        </authorList>
    </citation>
    <scope>NUCLEOTIDE SEQUENCE [LARGE SCALE GENOMIC DNA]</scope>
    <source>
        <strain evidence="4 5">NY5</strain>
    </source>
</reference>
<dbReference type="Pfam" id="PF09829">
    <property type="entry name" value="DUF2057"/>
    <property type="match status" value="1"/>
</dbReference>
<evidence type="ECO:0000256" key="3">
    <source>
        <dbReference type="SAM" id="SignalP"/>
    </source>
</evidence>
<dbReference type="PANTHER" id="PTHR38108">
    <property type="entry name" value="UPF0319 PROTEIN YCCT"/>
    <property type="match status" value="1"/>
</dbReference>
<keyword evidence="5" id="KW-1185">Reference proteome</keyword>
<proteinExistence type="inferred from homology"/>
<dbReference type="InterPro" id="IPR018635">
    <property type="entry name" value="UPF0319"/>
</dbReference>
<sequence length="229" mass="24761">MKPLLAAITGIGLFASSSLFAASLNIPMAFEYLAVDGQQVKRSVVMHKSRLDLSQGQHEIALRYSDMVEANAMETPESVKSPAFIITLDAVEDVDYFLTTADGKPVRNAKEFARAPDVKIIRKDGGQVDYTLTHTRITDKDFATHLYGQEAQPAKPAVVATTAPTTAMAAAAPTEPSQLQSAPVAAAAASAGVEAGESNASPEQMLRLWWQRADEQTRRDFLAWAIKQL</sequence>